<dbReference type="Gene3D" id="3.40.1010.10">
    <property type="entry name" value="Cobalt-precorrin-4 Transmethylase, Domain 1"/>
    <property type="match status" value="1"/>
</dbReference>
<dbReference type="NCBIfam" id="TIGR01469">
    <property type="entry name" value="cobA_cysG_Cterm"/>
    <property type="match status" value="1"/>
</dbReference>
<dbReference type="InterPro" id="IPR003043">
    <property type="entry name" value="Uropor_MeTrfase_CS"/>
</dbReference>
<evidence type="ECO:0000259" key="9">
    <source>
        <dbReference type="Pfam" id="PF00590"/>
    </source>
</evidence>
<keyword evidence="6" id="KW-0627">Porphyrin biosynthesis</keyword>
<dbReference type="GO" id="GO:0004851">
    <property type="term" value="F:uroporphyrin-III C-methyltransferase activity"/>
    <property type="evidence" value="ECO:0007669"/>
    <property type="project" value="UniProtKB-EC"/>
</dbReference>
<dbReference type="PANTHER" id="PTHR45790">
    <property type="entry name" value="SIROHEME SYNTHASE-RELATED"/>
    <property type="match status" value="1"/>
</dbReference>
<organism evidence="10 11">
    <name type="scientific">Thioclava litoralis</name>
    <dbReference type="NCBI Taxonomy" id="3076557"/>
    <lineage>
        <taxon>Bacteria</taxon>
        <taxon>Pseudomonadati</taxon>
        <taxon>Pseudomonadota</taxon>
        <taxon>Alphaproteobacteria</taxon>
        <taxon>Rhodobacterales</taxon>
        <taxon>Paracoccaceae</taxon>
        <taxon>Thioclava</taxon>
    </lineage>
</organism>
<keyword evidence="3 8" id="KW-0489">Methyltransferase</keyword>
<evidence type="ECO:0000256" key="5">
    <source>
        <dbReference type="ARBA" id="ARBA00022691"/>
    </source>
</evidence>
<dbReference type="SUPFAM" id="SSF53790">
    <property type="entry name" value="Tetrapyrrole methylase"/>
    <property type="match status" value="1"/>
</dbReference>
<dbReference type="InterPro" id="IPR050161">
    <property type="entry name" value="Siro_Cobalamin_biosynth"/>
</dbReference>
<keyword evidence="11" id="KW-1185">Reference proteome</keyword>
<evidence type="ECO:0000256" key="6">
    <source>
        <dbReference type="ARBA" id="ARBA00023244"/>
    </source>
</evidence>
<dbReference type="RefSeq" id="WP_406720334.1">
    <property type="nucleotide sequence ID" value="NZ_CP135443.1"/>
</dbReference>
<evidence type="ECO:0000256" key="7">
    <source>
        <dbReference type="ARBA" id="ARBA00025705"/>
    </source>
</evidence>
<protein>
    <recommendedName>
        <fullName evidence="2">uroporphyrinogen-III C-methyltransferase</fullName>
        <ecNumber evidence="2">2.1.1.107</ecNumber>
    </recommendedName>
</protein>
<evidence type="ECO:0000313" key="10">
    <source>
        <dbReference type="EMBL" id="WRY32826.1"/>
    </source>
</evidence>
<proteinExistence type="inferred from homology"/>
<evidence type="ECO:0000256" key="3">
    <source>
        <dbReference type="ARBA" id="ARBA00022603"/>
    </source>
</evidence>
<dbReference type="CDD" id="cd11642">
    <property type="entry name" value="SUMT"/>
    <property type="match status" value="1"/>
</dbReference>
<evidence type="ECO:0000313" key="11">
    <source>
        <dbReference type="Proteomes" id="UP001623290"/>
    </source>
</evidence>
<dbReference type="GO" id="GO:0032259">
    <property type="term" value="P:methylation"/>
    <property type="evidence" value="ECO:0007669"/>
    <property type="project" value="UniProtKB-KW"/>
</dbReference>
<dbReference type="InterPro" id="IPR035996">
    <property type="entry name" value="4pyrrol_Methylase_sf"/>
</dbReference>
<dbReference type="EMBL" id="CP135443">
    <property type="protein sequence ID" value="WRY32826.1"/>
    <property type="molecule type" value="Genomic_DNA"/>
</dbReference>
<comment type="pathway">
    <text evidence="7">Porphyrin-containing compound metabolism; siroheme biosynthesis; precorrin-2 from uroporphyrinogen III: step 1/1.</text>
</comment>
<evidence type="ECO:0000256" key="2">
    <source>
        <dbReference type="ARBA" id="ARBA00012162"/>
    </source>
</evidence>
<comment type="similarity">
    <text evidence="1 8">Belongs to the precorrin methyltransferase family.</text>
</comment>
<accession>A0ABZ1DVN8</accession>
<keyword evidence="4 8" id="KW-0808">Transferase</keyword>
<feature type="domain" description="Tetrapyrrole methylase" evidence="9">
    <location>
        <begin position="48"/>
        <end position="257"/>
    </location>
</feature>
<dbReference type="Gene3D" id="3.30.950.10">
    <property type="entry name" value="Methyltransferase, Cobalt-precorrin-4 Transmethylase, Domain 2"/>
    <property type="match status" value="1"/>
</dbReference>
<evidence type="ECO:0000256" key="8">
    <source>
        <dbReference type="RuleBase" id="RU003960"/>
    </source>
</evidence>
<dbReference type="PROSITE" id="PS00840">
    <property type="entry name" value="SUMT_2"/>
    <property type="match status" value="1"/>
</dbReference>
<dbReference type="EC" id="2.1.1.107" evidence="2"/>
<dbReference type="InterPro" id="IPR014777">
    <property type="entry name" value="4pyrrole_Mease_sub1"/>
</dbReference>
<evidence type="ECO:0000256" key="1">
    <source>
        <dbReference type="ARBA" id="ARBA00005879"/>
    </source>
</evidence>
<dbReference type="Proteomes" id="UP001623290">
    <property type="component" value="Chromosome"/>
</dbReference>
<dbReference type="Pfam" id="PF00590">
    <property type="entry name" value="TP_methylase"/>
    <property type="match status" value="1"/>
</dbReference>
<evidence type="ECO:0000256" key="4">
    <source>
        <dbReference type="ARBA" id="ARBA00022679"/>
    </source>
</evidence>
<dbReference type="InterPro" id="IPR014776">
    <property type="entry name" value="4pyrrole_Mease_sub2"/>
</dbReference>
<keyword evidence="5" id="KW-0949">S-adenosyl-L-methionine</keyword>
<name>A0ABZ1DVN8_9RHOB</name>
<sequence length="295" mass="31531">MMSIPLALRDRVRWFGIGLGLVNIDAGAKSPQRLLAQRRKARGKTGHIALVGAGPGAVDLLTMRAIDRIRQADIVLYDRLISDEVLDIIPQGVETVYVGKAVGACTWPQDKIDQLIVEEARKGRRVVRLKSGDPSIFGRASEEIDAARAADIPVEIIPGITAASAAAASLTRPLTERGETDTFVLTTGTCRPGDAPSDRTRFARPGTSMAFYMAVERAAEIQRDLLKAGVPPDCAVDVVGSVSTAHERQGHMTLGRLSEDIAAQGLQSPAVILIRYPKQAKAALSRKAARKAIAG</sequence>
<gene>
    <name evidence="10" type="primary">cobA</name>
    <name evidence="10" type="ORF">RPE78_08900</name>
</gene>
<reference evidence="10 11" key="1">
    <citation type="submission" date="2023-09" db="EMBL/GenBank/DDBJ databases">
        <title>Thioclava shenzhenensis sp. nov., a multidrug resistant bacteria-antagonizing species isolated from coastal seawater.</title>
        <authorList>
            <person name="Long M."/>
        </authorList>
    </citation>
    <scope>NUCLEOTIDE SEQUENCE [LARGE SCALE GENOMIC DNA]</scope>
    <source>
        <strain evidence="10 11">FTW29</strain>
    </source>
</reference>
<dbReference type="NCBIfam" id="NF004790">
    <property type="entry name" value="PRK06136.1"/>
    <property type="match status" value="1"/>
</dbReference>
<dbReference type="InterPro" id="IPR000878">
    <property type="entry name" value="4pyrrol_Mease"/>
</dbReference>
<dbReference type="PROSITE" id="PS00839">
    <property type="entry name" value="SUMT_1"/>
    <property type="match status" value="1"/>
</dbReference>
<dbReference type="InterPro" id="IPR006366">
    <property type="entry name" value="CobA/CysG_C"/>
</dbReference>
<dbReference type="PANTHER" id="PTHR45790:SF3">
    <property type="entry name" value="S-ADENOSYL-L-METHIONINE-DEPENDENT UROPORPHYRINOGEN III METHYLTRANSFERASE, CHLOROPLASTIC"/>
    <property type="match status" value="1"/>
</dbReference>